<accession>A0A0D0K0K6</accession>
<dbReference type="SUPFAM" id="SSF53335">
    <property type="entry name" value="S-adenosyl-L-methionine-dependent methyltransferases"/>
    <property type="match status" value="1"/>
</dbReference>
<dbReference type="GO" id="GO:0008168">
    <property type="term" value="F:methyltransferase activity"/>
    <property type="evidence" value="ECO:0007669"/>
    <property type="project" value="UniProtKB-KW"/>
</dbReference>
<dbReference type="NCBIfam" id="TIGR00095">
    <property type="entry name" value="16S rRNA (guanine(966)-N(2))-methyltransferase RsmD"/>
    <property type="match status" value="1"/>
</dbReference>
<dbReference type="InterPro" id="IPR002052">
    <property type="entry name" value="DNA_methylase_N6_adenine_CS"/>
</dbReference>
<dbReference type="Gene3D" id="3.40.50.150">
    <property type="entry name" value="Vaccinia Virus protein VP39"/>
    <property type="match status" value="1"/>
</dbReference>
<dbReference type="OrthoDB" id="9803017at2"/>
<organism evidence="3 4">
    <name type="scientific">Agrobacterium tumefaciens</name>
    <dbReference type="NCBI Taxonomy" id="358"/>
    <lineage>
        <taxon>Bacteria</taxon>
        <taxon>Pseudomonadati</taxon>
        <taxon>Pseudomonadota</taxon>
        <taxon>Alphaproteobacteria</taxon>
        <taxon>Hyphomicrobiales</taxon>
        <taxon>Rhizobiaceae</taxon>
        <taxon>Rhizobium/Agrobacterium group</taxon>
        <taxon>Agrobacterium</taxon>
        <taxon>Agrobacterium tumefaciens complex</taxon>
    </lineage>
</organism>
<dbReference type="PANTHER" id="PTHR43542">
    <property type="entry name" value="METHYLTRANSFERASE"/>
    <property type="match status" value="1"/>
</dbReference>
<dbReference type="Pfam" id="PF03602">
    <property type="entry name" value="Cons_hypoth95"/>
    <property type="match status" value="1"/>
</dbReference>
<evidence type="ECO:0000313" key="4">
    <source>
        <dbReference type="Proteomes" id="UP000035017"/>
    </source>
</evidence>
<proteinExistence type="predicted"/>
<sequence>MRIVGGEFRGRSLAAPKSNTIRPTIDRTRESLFNILSHAYPESLDGTRILDVFAGTGAVGLEALSRGCRVALFVENGIEGRGLLWENIDALGLHGRARILRRDATKLGSVNNIEPFDVIFADPPYGLGQGEKALEAAHAGGWLVPGALAILEERADVLVTVDPAFKLLESRVFGDSKMHFYRYQPQPRN</sequence>
<dbReference type="Proteomes" id="UP000035017">
    <property type="component" value="Unassembled WGS sequence"/>
</dbReference>
<dbReference type="PIRSF" id="PIRSF004553">
    <property type="entry name" value="CHP00095"/>
    <property type="match status" value="1"/>
</dbReference>
<dbReference type="GO" id="GO:0031167">
    <property type="term" value="P:rRNA methylation"/>
    <property type="evidence" value="ECO:0007669"/>
    <property type="project" value="InterPro"/>
</dbReference>
<keyword evidence="2 3" id="KW-0808">Transferase</keyword>
<evidence type="ECO:0000256" key="2">
    <source>
        <dbReference type="ARBA" id="ARBA00022679"/>
    </source>
</evidence>
<dbReference type="InterPro" id="IPR004398">
    <property type="entry name" value="RNA_MeTrfase_RsmD"/>
</dbReference>
<dbReference type="InterPro" id="IPR029063">
    <property type="entry name" value="SAM-dependent_MTases_sf"/>
</dbReference>
<comment type="caution">
    <text evidence="3">The sequence shown here is derived from an EMBL/GenBank/DDBJ whole genome shotgun (WGS) entry which is preliminary data.</text>
</comment>
<dbReference type="AlphaFoldDB" id="A0A0D0K0K6"/>
<dbReference type="CDD" id="cd02440">
    <property type="entry name" value="AdoMet_MTases"/>
    <property type="match status" value="1"/>
</dbReference>
<dbReference type="PROSITE" id="PS00092">
    <property type="entry name" value="N6_MTASE"/>
    <property type="match status" value="1"/>
</dbReference>
<gene>
    <name evidence="3" type="ORF">RU07_13100</name>
</gene>
<protein>
    <submittedName>
        <fullName evidence="3">DNA methyltransferase</fullName>
    </submittedName>
</protein>
<evidence type="ECO:0000256" key="1">
    <source>
        <dbReference type="ARBA" id="ARBA00022603"/>
    </source>
</evidence>
<keyword evidence="1 3" id="KW-0489">Methyltransferase</keyword>
<name>A0A0D0K0K6_AGRTU</name>
<dbReference type="PANTHER" id="PTHR43542:SF1">
    <property type="entry name" value="METHYLTRANSFERASE"/>
    <property type="match status" value="1"/>
</dbReference>
<reference evidence="3 4" key="1">
    <citation type="submission" date="2014-12" db="EMBL/GenBank/DDBJ databases">
        <title>16Stimator: statistical estimation of ribosomal gene copy numbers from draft genome assemblies.</title>
        <authorList>
            <person name="Perisin M.A."/>
            <person name="Vetter M."/>
            <person name="Gilbert J.A."/>
            <person name="Bergelson J."/>
        </authorList>
    </citation>
    <scope>NUCLEOTIDE SEQUENCE [LARGE SCALE GENOMIC DNA]</scope>
    <source>
        <strain evidence="3 4">MEJ076</strain>
    </source>
</reference>
<dbReference type="EMBL" id="JXQV01000012">
    <property type="protein sequence ID" value="KIQ01716.1"/>
    <property type="molecule type" value="Genomic_DNA"/>
</dbReference>
<evidence type="ECO:0000313" key="3">
    <source>
        <dbReference type="EMBL" id="KIQ01716.1"/>
    </source>
</evidence>
<dbReference type="GO" id="GO:0003676">
    <property type="term" value="F:nucleic acid binding"/>
    <property type="evidence" value="ECO:0007669"/>
    <property type="project" value="InterPro"/>
</dbReference>